<dbReference type="PANTHER" id="PTHR10000">
    <property type="entry name" value="PHOSPHOSERINE PHOSPHATASE"/>
    <property type="match status" value="1"/>
</dbReference>
<protein>
    <submittedName>
        <fullName evidence="1">Cof-like protein hydrolase</fullName>
    </submittedName>
</protein>
<sequence>MKDESILFLADLDGTILGGDHRILEPTHKAILNLQDLGILFSVATGRSSTCIEQCALPVNCPGVFDNGGAICQSDGKIISCFAFSRQELKMLRSLIKRNRHNITYAFSSSSFSSGYTMLFLNEKNPQAILKWFGISIGRVAPDETNFLKEMEQGSHRLSLVGDIKDIPPELNHTTNDSSGVHFHEFTRRGVNKGKGVEILAKYLGIPRRRVIIAGNDVNDLSMFQLNFGVRIAVGPNCPEEIQRRATHYVETMEELPLILRGLAAKLRR</sequence>
<dbReference type="GO" id="GO:0016791">
    <property type="term" value="F:phosphatase activity"/>
    <property type="evidence" value="ECO:0007669"/>
    <property type="project" value="UniProtKB-ARBA"/>
</dbReference>
<evidence type="ECO:0000313" key="1">
    <source>
        <dbReference type="EMBL" id="KKS56384.1"/>
    </source>
</evidence>
<dbReference type="EMBL" id="LCDO01000013">
    <property type="protein sequence ID" value="KKS56384.1"/>
    <property type="molecule type" value="Genomic_DNA"/>
</dbReference>
<dbReference type="SUPFAM" id="SSF56784">
    <property type="entry name" value="HAD-like"/>
    <property type="match status" value="1"/>
</dbReference>
<dbReference type="InterPro" id="IPR006379">
    <property type="entry name" value="HAD-SF_hydro_IIB"/>
</dbReference>
<dbReference type="InterPro" id="IPR023214">
    <property type="entry name" value="HAD_sf"/>
</dbReference>
<dbReference type="InterPro" id="IPR036412">
    <property type="entry name" value="HAD-like_sf"/>
</dbReference>
<name>A0A0G1A636_9BACT</name>
<dbReference type="Pfam" id="PF08282">
    <property type="entry name" value="Hydrolase_3"/>
    <property type="match status" value="1"/>
</dbReference>
<organism evidence="1 2">
    <name type="scientific">Candidatus Magasanikbacteria bacterium GW2011_GWA2_42_32</name>
    <dbReference type="NCBI Taxonomy" id="1619039"/>
    <lineage>
        <taxon>Bacteria</taxon>
        <taxon>Candidatus Magasanikiibacteriota</taxon>
    </lineage>
</organism>
<accession>A0A0G1A636</accession>
<keyword evidence="1" id="KW-0378">Hydrolase</keyword>
<reference evidence="1 2" key="1">
    <citation type="journal article" date="2015" name="Nature">
        <title>rRNA introns, odd ribosomes, and small enigmatic genomes across a large radiation of phyla.</title>
        <authorList>
            <person name="Brown C.T."/>
            <person name="Hug L.A."/>
            <person name="Thomas B.C."/>
            <person name="Sharon I."/>
            <person name="Castelle C.J."/>
            <person name="Singh A."/>
            <person name="Wilkins M.J."/>
            <person name="Williams K.H."/>
            <person name="Banfield J.F."/>
        </authorList>
    </citation>
    <scope>NUCLEOTIDE SEQUENCE [LARGE SCALE GENOMIC DNA]</scope>
</reference>
<evidence type="ECO:0000313" key="2">
    <source>
        <dbReference type="Proteomes" id="UP000034837"/>
    </source>
</evidence>
<dbReference type="Gene3D" id="3.40.50.1000">
    <property type="entry name" value="HAD superfamily/HAD-like"/>
    <property type="match status" value="1"/>
</dbReference>
<comment type="caution">
    <text evidence="1">The sequence shown here is derived from an EMBL/GenBank/DDBJ whole genome shotgun (WGS) entry which is preliminary data.</text>
</comment>
<dbReference type="GO" id="GO:0005829">
    <property type="term" value="C:cytosol"/>
    <property type="evidence" value="ECO:0007669"/>
    <property type="project" value="TreeGrafter"/>
</dbReference>
<dbReference type="PANTHER" id="PTHR10000:SF8">
    <property type="entry name" value="HAD SUPERFAMILY HYDROLASE-LIKE, TYPE 3"/>
    <property type="match status" value="1"/>
</dbReference>
<dbReference type="AlphaFoldDB" id="A0A0G1A636"/>
<dbReference type="GO" id="GO:0000287">
    <property type="term" value="F:magnesium ion binding"/>
    <property type="evidence" value="ECO:0007669"/>
    <property type="project" value="TreeGrafter"/>
</dbReference>
<proteinExistence type="predicted"/>
<dbReference type="NCBIfam" id="TIGR01484">
    <property type="entry name" value="HAD-SF-IIB"/>
    <property type="match status" value="1"/>
</dbReference>
<gene>
    <name evidence="1" type="ORF">UV20_C0013G0002</name>
</gene>
<dbReference type="Gene3D" id="3.30.1240.10">
    <property type="match status" value="1"/>
</dbReference>
<dbReference type="Proteomes" id="UP000034837">
    <property type="component" value="Unassembled WGS sequence"/>
</dbReference>